<dbReference type="InterPro" id="IPR002933">
    <property type="entry name" value="Peptidase_M20"/>
</dbReference>
<dbReference type="NCBIfam" id="TIGR01891">
    <property type="entry name" value="amidohydrolases"/>
    <property type="match status" value="1"/>
</dbReference>
<dbReference type="Gene3D" id="3.40.630.10">
    <property type="entry name" value="Zn peptidases"/>
    <property type="match status" value="2"/>
</dbReference>
<dbReference type="InterPro" id="IPR036264">
    <property type="entry name" value="Bact_exopeptidase_dim_dom"/>
</dbReference>
<dbReference type="Proteomes" id="UP000005237">
    <property type="component" value="Unassembled WGS sequence"/>
</dbReference>
<reference evidence="2" key="2">
    <citation type="submission" date="2022-06" db="UniProtKB">
        <authorList>
            <consortium name="EnsemblMetazoa"/>
        </authorList>
    </citation>
    <scope>IDENTIFICATION</scope>
    <source>
        <strain evidence="2">DF5081</strain>
    </source>
</reference>
<protein>
    <submittedName>
        <fullName evidence="2">M20_dimer domain-containing protein</fullName>
    </submittedName>
</protein>
<dbReference type="SUPFAM" id="SSF55031">
    <property type="entry name" value="Bacterial exopeptidase dimerisation domain"/>
    <property type="match status" value="1"/>
</dbReference>
<proteinExistence type="predicted"/>
<dbReference type="GO" id="GO:0016787">
    <property type="term" value="F:hydrolase activity"/>
    <property type="evidence" value="ECO:0007669"/>
    <property type="project" value="InterPro"/>
</dbReference>
<accession>A0A8R1EMM5</accession>
<feature type="domain" description="Peptidase M20 dimerisation" evidence="1">
    <location>
        <begin position="220"/>
        <end position="311"/>
    </location>
</feature>
<dbReference type="InterPro" id="IPR017439">
    <property type="entry name" value="Amidohydrolase"/>
</dbReference>
<evidence type="ECO:0000259" key="1">
    <source>
        <dbReference type="Pfam" id="PF07687"/>
    </source>
</evidence>
<organism evidence="2 3">
    <name type="scientific">Caenorhabditis japonica</name>
    <dbReference type="NCBI Taxonomy" id="281687"/>
    <lineage>
        <taxon>Eukaryota</taxon>
        <taxon>Metazoa</taxon>
        <taxon>Ecdysozoa</taxon>
        <taxon>Nematoda</taxon>
        <taxon>Chromadorea</taxon>
        <taxon>Rhabditida</taxon>
        <taxon>Rhabditina</taxon>
        <taxon>Rhabditomorpha</taxon>
        <taxon>Rhabditoidea</taxon>
        <taxon>Rhabditidae</taxon>
        <taxon>Peloderinae</taxon>
        <taxon>Caenorhabditis</taxon>
    </lineage>
</organism>
<sequence>MTPIVVSRCSLRFTAAVDKPDSRTQRRLRDSRIVLQGSSSLMSTSSNARSMTPVSGALQHHAIFLRRTAALIASLFISVEFVARRRQLSEHERTLRRTRETMAPRPASHARNRIRRRRGGRIPREDLYRSRASCTPVATTDTWPWSLAPQPLLPTVTSTEPCDCLQPAEEPGTGAEAMLADGLLERFPVDAVYGLHNIPGLPTGELHVRSGSIMAAEDNFEIHISGRGGHASTPHLVIDPMVAGAEVVLALQTIVSRDIDPLDSVVVSCTELVTDGARNAIPGEATIRGDVRTFTDEDSALVESRMREIAEGVGIAHRATCSVDYTRVFRPTINDEDCVDHVISAATSALGEDRVNGAGAAITASEDFAAYARAVPACFAFLGAGAIEPGGTAPPHSRNFDFNDSILGMGIDFYVELVHSLLTGGHAK</sequence>
<dbReference type="Pfam" id="PF07687">
    <property type="entry name" value="M20_dimer"/>
    <property type="match status" value="1"/>
</dbReference>
<keyword evidence="3" id="KW-1185">Reference proteome</keyword>
<reference evidence="3" key="1">
    <citation type="submission" date="2010-08" db="EMBL/GenBank/DDBJ databases">
        <authorList>
            <consortium name="Caenorhabditis japonica Sequencing Consortium"/>
            <person name="Wilson R.K."/>
        </authorList>
    </citation>
    <scope>NUCLEOTIDE SEQUENCE [LARGE SCALE GENOMIC DNA]</scope>
    <source>
        <strain evidence="3">DF5081</strain>
    </source>
</reference>
<dbReference type="PANTHER" id="PTHR11014:SF63">
    <property type="entry name" value="METALLOPEPTIDASE, PUTATIVE (AFU_ORTHOLOGUE AFUA_6G09600)-RELATED"/>
    <property type="match status" value="1"/>
</dbReference>
<name>A0A8R1EMM5_CAEJA</name>
<dbReference type="PANTHER" id="PTHR11014">
    <property type="entry name" value="PEPTIDASE M20 FAMILY MEMBER"/>
    <property type="match status" value="1"/>
</dbReference>
<dbReference type="InterPro" id="IPR011650">
    <property type="entry name" value="Peptidase_M20_dimer"/>
</dbReference>
<dbReference type="EnsemblMetazoa" id="CJA37197b.1">
    <property type="protein sequence ID" value="CJA37197b.1"/>
    <property type="gene ID" value="WBGene00213044"/>
</dbReference>
<dbReference type="Pfam" id="PF01546">
    <property type="entry name" value="Peptidase_M20"/>
    <property type="match status" value="1"/>
</dbReference>
<evidence type="ECO:0000313" key="2">
    <source>
        <dbReference type="EnsemblMetazoa" id="CJA37197b.1"/>
    </source>
</evidence>
<evidence type="ECO:0000313" key="3">
    <source>
        <dbReference type="Proteomes" id="UP000005237"/>
    </source>
</evidence>
<dbReference type="AlphaFoldDB" id="A0A8R1EMM5"/>
<dbReference type="SUPFAM" id="SSF53187">
    <property type="entry name" value="Zn-dependent exopeptidases"/>
    <property type="match status" value="1"/>
</dbReference>